<comment type="caution">
    <text evidence="2">The sequence shown here is derived from an EMBL/GenBank/DDBJ whole genome shotgun (WGS) entry which is preliminary data.</text>
</comment>
<dbReference type="Proteomes" id="UP000729402">
    <property type="component" value="Unassembled WGS sequence"/>
</dbReference>
<reference evidence="2" key="1">
    <citation type="journal article" date="2021" name="bioRxiv">
        <title>Whole Genome Assembly and Annotation of Northern Wild Rice, Zizania palustris L., Supports a Whole Genome Duplication in the Zizania Genus.</title>
        <authorList>
            <person name="Haas M."/>
            <person name="Kono T."/>
            <person name="Macchietto M."/>
            <person name="Millas R."/>
            <person name="McGilp L."/>
            <person name="Shao M."/>
            <person name="Duquette J."/>
            <person name="Hirsch C.N."/>
            <person name="Kimball J."/>
        </authorList>
    </citation>
    <scope>NUCLEOTIDE SEQUENCE</scope>
    <source>
        <tissue evidence="2">Fresh leaf tissue</tissue>
    </source>
</reference>
<dbReference type="EMBL" id="JAAALK010000287">
    <property type="protein sequence ID" value="KAG8058638.1"/>
    <property type="molecule type" value="Genomic_DNA"/>
</dbReference>
<evidence type="ECO:0000256" key="1">
    <source>
        <dbReference type="SAM" id="MobiDB-lite"/>
    </source>
</evidence>
<reference evidence="2" key="2">
    <citation type="submission" date="2021-02" db="EMBL/GenBank/DDBJ databases">
        <authorList>
            <person name="Kimball J.A."/>
            <person name="Haas M.W."/>
            <person name="Macchietto M."/>
            <person name="Kono T."/>
            <person name="Duquette J."/>
            <person name="Shao M."/>
        </authorList>
    </citation>
    <scope>NUCLEOTIDE SEQUENCE</scope>
    <source>
        <tissue evidence="2">Fresh leaf tissue</tissue>
    </source>
</reference>
<dbReference type="AlphaFoldDB" id="A0A8J5VSD8"/>
<proteinExistence type="predicted"/>
<sequence length="255" mass="27769">MAAIFVRPSPIARTQCYSPPVVPRPPAPSHLPAAVLPAGRVSSGFCYQPVDSASAGCYNASSWQSHNSGSSSTSKAVDLPRILKRQRCAPAIVKTELRTPLCSRWPSLQSTGGQATVERECGMETRSTRYHTSTKRAKGNRLTYAQSAGGQAMVDTKCGTENTLQQKESKAKGGIPANLRSIRRQLSYWRSSLRRADERNMVETECGNDTSGGRRGNRRKKQGRNIAAVEERSAGGKKATAKRKERNHSHGCEVL</sequence>
<feature type="region of interest" description="Disordered" evidence="1">
    <location>
        <begin position="202"/>
        <end position="255"/>
    </location>
</feature>
<organism evidence="2 3">
    <name type="scientific">Zizania palustris</name>
    <name type="common">Northern wild rice</name>
    <dbReference type="NCBI Taxonomy" id="103762"/>
    <lineage>
        <taxon>Eukaryota</taxon>
        <taxon>Viridiplantae</taxon>
        <taxon>Streptophyta</taxon>
        <taxon>Embryophyta</taxon>
        <taxon>Tracheophyta</taxon>
        <taxon>Spermatophyta</taxon>
        <taxon>Magnoliopsida</taxon>
        <taxon>Liliopsida</taxon>
        <taxon>Poales</taxon>
        <taxon>Poaceae</taxon>
        <taxon>BOP clade</taxon>
        <taxon>Oryzoideae</taxon>
        <taxon>Oryzeae</taxon>
        <taxon>Zizaniinae</taxon>
        <taxon>Zizania</taxon>
    </lineage>
</organism>
<gene>
    <name evidence="2" type="ORF">GUJ93_ZPchr0002g26023</name>
</gene>
<evidence type="ECO:0000313" key="3">
    <source>
        <dbReference type="Proteomes" id="UP000729402"/>
    </source>
</evidence>
<name>A0A8J5VSD8_ZIZPA</name>
<accession>A0A8J5VSD8</accession>
<protein>
    <submittedName>
        <fullName evidence="2">Uncharacterized protein</fullName>
    </submittedName>
</protein>
<keyword evidence="3" id="KW-1185">Reference proteome</keyword>
<evidence type="ECO:0000313" key="2">
    <source>
        <dbReference type="EMBL" id="KAG8058638.1"/>
    </source>
</evidence>